<evidence type="ECO:0000259" key="2">
    <source>
        <dbReference type="Pfam" id="PF14295"/>
    </source>
</evidence>
<dbReference type="EMBL" id="CAJNDS010000547">
    <property type="protein sequence ID" value="CAE7217214.1"/>
    <property type="molecule type" value="Genomic_DNA"/>
</dbReference>
<dbReference type="Proteomes" id="UP000604046">
    <property type="component" value="Unassembled WGS sequence"/>
</dbReference>
<name>A0A812K5E5_9DINO</name>
<feature type="non-terminal residue" evidence="3">
    <location>
        <position position="1"/>
    </location>
</feature>
<evidence type="ECO:0000313" key="4">
    <source>
        <dbReference type="Proteomes" id="UP000604046"/>
    </source>
</evidence>
<reference evidence="3" key="1">
    <citation type="submission" date="2021-02" db="EMBL/GenBank/DDBJ databases">
        <authorList>
            <person name="Dougan E. K."/>
            <person name="Rhodes N."/>
            <person name="Thang M."/>
            <person name="Chan C."/>
        </authorList>
    </citation>
    <scope>NUCLEOTIDE SEQUENCE</scope>
</reference>
<evidence type="ECO:0000256" key="1">
    <source>
        <dbReference type="SAM" id="MobiDB-lite"/>
    </source>
</evidence>
<feature type="domain" description="Apple" evidence="2">
    <location>
        <begin position="244"/>
        <end position="268"/>
    </location>
</feature>
<sequence length="278" mass="30334">MIAMMVGPAACIPGHNYVSDKIMEAAEGAAGLVKADLAFWTRKPSGSLLEKHEKGIWPSMVLLAPRKLFCVEAVRTPGFSTAPCSAELGCSHAGRGVPQLAQEDVEQEAEPPSLLQRAGKEQLPERRCTVYEKWRMRWLGPHVDMALGSTPYGANVGSWEACLALCQGTEGCAQVVYWGGHCYGMREASNEDQDGLGGQNEEFTSAHCVGAERHCDIFLNWRMTMVPGTGISLGALPYGEFSGGWFRCMELCKETRACEQVTYTAEGRCYGMSARTHQ</sequence>
<proteinExistence type="predicted"/>
<evidence type="ECO:0000313" key="3">
    <source>
        <dbReference type="EMBL" id="CAE7217214.1"/>
    </source>
</evidence>
<feature type="region of interest" description="Disordered" evidence="1">
    <location>
        <begin position="99"/>
        <end position="118"/>
    </location>
</feature>
<dbReference type="InterPro" id="IPR003609">
    <property type="entry name" value="Pan_app"/>
</dbReference>
<dbReference type="Pfam" id="PF14295">
    <property type="entry name" value="PAN_4"/>
    <property type="match status" value="2"/>
</dbReference>
<feature type="domain" description="Apple" evidence="2">
    <location>
        <begin position="154"/>
        <end position="179"/>
    </location>
</feature>
<dbReference type="AlphaFoldDB" id="A0A812K5E5"/>
<accession>A0A812K5E5</accession>
<protein>
    <submittedName>
        <fullName evidence="3">Ank3 protein</fullName>
    </submittedName>
</protein>
<comment type="caution">
    <text evidence="3">The sequence shown here is derived from an EMBL/GenBank/DDBJ whole genome shotgun (WGS) entry which is preliminary data.</text>
</comment>
<organism evidence="3 4">
    <name type="scientific">Symbiodinium natans</name>
    <dbReference type="NCBI Taxonomy" id="878477"/>
    <lineage>
        <taxon>Eukaryota</taxon>
        <taxon>Sar</taxon>
        <taxon>Alveolata</taxon>
        <taxon>Dinophyceae</taxon>
        <taxon>Suessiales</taxon>
        <taxon>Symbiodiniaceae</taxon>
        <taxon>Symbiodinium</taxon>
    </lineage>
</organism>
<keyword evidence="4" id="KW-1185">Reference proteome</keyword>
<dbReference type="OrthoDB" id="10576925at2759"/>
<gene>
    <name evidence="3" type="primary">Ank3</name>
    <name evidence="3" type="ORF">SNAT2548_LOCUS7708</name>
</gene>